<reference evidence="6 7" key="1">
    <citation type="submission" date="2013-07" db="EMBL/GenBank/DDBJ databases">
        <title>Genome of Archaeoglobus fulgidus.</title>
        <authorList>
            <person name="Fiebig A."/>
            <person name="Birkeland N.-K."/>
        </authorList>
    </citation>
    <scope>NUCLEOTIDE SEQUENCE [LARGE SCALE GENOMIC DNA]</scope>
    <source>
        <strain evidence="6 7">DSM 8774</strain>
    </source>
</reference>
<organism evidence="6 7">
    <name type="scientific">Archaeoglobus fulgidus DSM 8774</name>
    <dbReference type="NCBI Taxonomy" id="1344584"/>
    <lineage>
        <taxon>Archaea</taxon>
        <taxon>Methanobacteriati</taxon>
        <taxon>Methanobacteriota</taxon>
        <taxon>Archaeoglobi</taxon>
        <taxon>Archaeoglobales</taxon>
        <taxon>Archaeoglobaceae</taxon>
        <taxon>Archaeoglobus</taxon>
    </lineage>
</organism>
<evidence type="ECO:0000256" key="1">
    <source>
        <dbReference type="ARBA" id="ARBA00009836"/>
    </source>
</evidence>
<dbReference type="EMBL" id="CP006577">
    <property type="protein sequence ID" value="AIG98564.1"/>
    <property type="molecule type" value="Genomic_DNA"/>
</dbReference>
<dbReference type="InterPro" id="IPR042081">
    <property type="entry name" value="RNA_2'-PTrans_C"/>
</dbReference>
<dbReference type="GO" id="GO:0003950">
    <property type="term" value="F:NAD+ poly-ADP-ribosyltransferase activity"/>
    <property type="evidence" value="ECO:0007669"/>
    <property type="project" value="InterPro"/>
</dbReference>
<dbReference type="RefSeq" id="WP_048095921.1">
    <property type="nucleotide sequence ID" value="NZ_CP006577.1"/>
</dbReference>
<comment type="similarity">
    <text evidence="1 5">Belongs to the KptA/TPT1 family.</text>
</comment>
<dbReference type="InterPro" id="IPR002745">
    <property type="entry name" value="Ptrans_KptA/Tpt1"/>
</dbReference>
<evidence type="ECO:0000256" key="4">
    <source>
        <dbReference type="ARBA" id="ARBA00025212"/>
    </source>
</evidence>
<dbReference type="Gene3D" id="1.10.10.970">
    <property type="entry name" value="RNA 2'-phosphotransferase, Tpt1/KptA family, N-terminal domain"/>
    <property type="match status" value="1"/>
</dbReference>
<dbReference type="AlphaFoldDB" id="A0A075WHH3"/>
<dbReference type="HAMAP" id="MF_00299">
    <property type="entry name" value="KptA"/>
    <property type="match status" value="1"/>
</dbReference>
<sequence length="216" mass="24555">MDLGICKRCGEFEGSCECSKGEVLLKSEDRKKVSKFLSGLLRHFGRDFGVRLDEDGWAELRDVLKILSERYGVGRKHVELIVKFDPKGRFELKNGRIRAKYGHSVEVRTDWSEGGEIPEKLYHATSPENLNSILKTGLLPMRRREVHMCSSPQEAIEVGKRHSSNPVLLEIDAKGLMQDGIEVRRKGKVYTVDFVPPKFIRVLSFDPRSPNPAKGY</sequence>
<accession>A0A075WHH3</accession>
<dbReference type="Proteomes" id="UP000028501">
    <property type="component" value="Chromosome"/>
</dbReference>
<dbReference type="GeneID" id="24795301"/>
<comment type="function">
    <text evidence="4 5">Removes the 2'-phosphate from RNA via an intermediate in which the phosphate is ADP-ribosylated by NAD followed by a presumed transesterification to release the RNA and generate ADP-ribose 1''-2''-cyclic phosphate (APPR&gt;P). May function as an ADP-ribosylase.</text>
</comment>
<evidence type="ECO:0000256" key="2">
    <source>
        <dbReference type="ARBA" id="ARBA00022679"/>
    </source>
</evidence>
<evidence type="ECO:0000256" key="5">
    <source>
        <dbReference type="HAMAP-Rule" id="MF_00299"/>
    </source>
</evidence>
<dbReference type="GO" id="GO:0000215">
    <property type="term" value="F:tRNA 2'-phosphotransferase activity"/>
    <property type="evidence" value="ECO:0007669"/>
    <property type="project" value="TreeGrafter"/>
</dbReference>
<dbReference type="KEGG" id="afg:AFULGI_00018070"/>
<name>A0A075WHH3_ARCFL</name>
<gene>
    <name evidence="5" type="primary">kptA</name>
    <name evidence="6" type="ORF">AFULGI_00018070</name>
</gene>
<dbReference type="SUPFAM" id="SSF56399">
    <property type="entry name" value="ADP-ribosylation"/>
    <property type="match status" value="1"/>
</dbReference>
<dbReference type="EC" id="2.7.1.-" evidence="5"/>
<dbReference type="Pfam" id="PF01885">
    <property type="entry name" value="PTS_2-RNA"/>
    <property type="match status" value="1"/>
</dbReference>
<keyword evidence="2 5" id="KW-0808">Transferase</keyword>
<dbReference type="HOGENOM" id="CLU_052998_4_1_2"/>
<proteinExistence type="inferred from homology"/>
<dbReference type="InterPro" id="IPR042080">
    <property type="entry name" value="RNA_2'-PTrans_N"/>
</dbReference>
<protein>
    <recommendedName>
        <fullName evidence="5">Probable RNA 2'-phosphotransferase</fullName>
        <ecNumber evidence="5">2.7.1.-</ecNumber>
    </recommendedName>
</protein>
<dbReference type="InterPro" id="IPR022928">
    <property type="entry name" value="RNA_2'-PTrans_KptA"/>
</dbReference>
<dbReference type="PANTHER" id="PTHR12684">
    <property type="entry name" value="PUTATIVE PHOSPHOTRANSFERASE"/>
    <property type="match status" value="1"/>
</dbReference>
<evidence type="ECO:0000256" key="3">
    <source>
        <dbReference type="ARBA" id="ARBA00023027"/>
    </source>
</evidence>
<evidence type="ECO:0000313" key="6">
    <source>
        <dbReference type="EMBL" id="AIG98564.1"/>
    </source>
</evidence>
<dbReference type="GO" id="GO:0006388">
    <property type="term" value="P:tRNA splicing, via endonucleolytic cleavage and ligation"/>
    <property type="evidence" value="ECO:0007669"/>
    <property type="project" value="UniProtKB-UniRule"/>
</dbReference>
<dbReference type="PANTHER" id="PTHR12684:SF2">
    <property type="entry name" value="TRNA 2'-PHOSPHOTRANSFERASE 1"/>
    <property type="match status" value="1"/>
</dbReference>
<dbReference type="Gene3D" id="3.20.170.30">
    <property type="match status" value="1"/>
</dbReference>
<evidence type="ECO:0000313" key="7">
    <source>
        <dbReference type="Proteomes" id="UP000028501"/>
    </source>
</evidence>
<keyword evidence="3 5" id="KW-0520">NAD</keyword>